<dbReference type="Proteomes" id="UP001151699">
    <property type="component" value="Chromosome A"/>
</dbReference>
<organism evidence="1 2">
    <name type="scientific">Pseudolycoriella hygida</name>
    <dbReference type="NCBI Taxonomy" id="35572"/>
    <lineage>
        <taxon>Eukaryota</taxon>
        <taxon>Metazoa</taxon>
        <taxon>Ecdysozoa</taxon>
        <taxon>Arthropoda</taxon>
        <taxon>Hexapoda</taxon>
        <taxon>Insecta</taxon>
        <taxon>Pterygota</taxon>
        <taxon>Neoptera</taxon>
        <taxon>Endopterygota</taxon>
        <taxon>Diptera</taxon>
        <taxon>Nematocera</taxon>
        <taxon>Sciaroidea</taxon>
        <taxon>Sciaridae</taxon>
        <taxon>Pseudolycoriella</taxon>
    </lineage>
</organism>
<evidence type="ECO:0000313" key="1">
    <source>
        <dbReference type="EMBL" id="KAJ6649137.1"/>
    </source>
</evidence>
<gene>
    <name evidence="1" type="ORF">Bhyg_04370</name>
</gene>
<evidence type="ECO:0000313" key="2">
    <source>
        <dbReference type="Proteomes" id="UP001151699"/>
    </source>
</evidence>
<proteinExistence type="predicted"/>
<reference evidence="1" key="1">
    <citation type="submission" date="2022-07" db="EMBL/GenBank/DDBJ databases">
        <authorList>
            <person name="Trinca V."/>
            <person name="Uliana J.V.C."/>
            <person name="Torres T.T."/>
            <person name="Ward R.J."/>
            <person name="Monesi N."/>
        </authorList>
    </citation>
    <scope>NUCLEOTIDE SEQUENCE</scope>
    <source>
        <strain evidence="1">HSMRA1968</strain>
        <tissue evidence="1">Whole embryos</tissue>
    </source>
</reference>
<dbReference type="AlphaFoldDB" id="A0A9Q0NFV4"/>
<comment type="caution">
    <text evidence="1">The sequence shown here is derived from an EMBL/GenBank/DDBJ whole genome shotgun (WGS) entry which is preliminary data.</text>
</comment>
<dbReference type="EMBL" id="WJQU01000001">
    <property type="protein sequence ID" value="KAJ6649137.1"/>
    <property type="molecule type" value="Genomic_DNA"/>
</dbReference>
<protein>
    <submittedName>
        <fullName evidence="1">Uncharacterized protein</fullName>
    </submittedName>
</protein>
<keyword evidence="2" id="KW-1185">Reference proteome</keyword>
<accession>A0A9Q0NFV4</accession>
<name>A0A9Q0NFV4_9DIPT</name>
<sequence>MRNLKKGALKQIFYHTMPSKILRKGNEPEWENFTVGV</sequence>